<dbReference type="GO" id="GO:0022857">
    <property type="term" value="F:transmembrane transporter activity"/>
    <property type="evidence" value="ECO:0007669"/>
    <property type="project" value="InterPro"/>
</dbReference>
<dbReference type="InterPro" id="IPR035906">
    <property type="entry name" value="MetI-like_sf"/>
</dbReference>
<evidence type="ECO:0000256" key="5">
    <source>
        <dbReference type="ARBA" id="ARBA00022692"/>
    </source>
</evidence>
<dbReference type="InterPro" id="IPR043429">
    <property type="entry name" value="ArtM/GltK/GlnP/TcyL/YhdX-like"/>
</dbReference>
<feature type="transmembrane region" description="Helical" evidence="8">
    <location>
        <begin position="93"/>
        <end position="115"/>
    </location>
</feature>
<dbReference type="SUPFAM" id="SSF161098">
    <property type="entry name" value="MetI-like"/>
    <property type="match status" value="1"/>
</dbReference>
<feature type="transmembrane region" description="Helical" evidence="8">
    <location>
        <begin position="299"/>
        <end position="319"/>
    </location>
</feature>
<feature type="transmembrane region" description="Helical" evidence="8">
    <location>
        <begin position="121"/>
        <end position="148"/>
    </location>
</feature>
<protein>
    <submittedName>
        <fullName evidence="10">Amino acid ABC transporter permease</fullName>
    </submittedName>
</protein>
<feature type="transmembrane region" description="Helical" evidence="8">
    <location>
        <begin position="269"/>
        <end position="287"/>
    </location>
</feature>
<dbReference type="PANTHER" id="PTHR30614">
    <property type="entry name" value="MEMBRANE COMPONENT OF AMINO ACID ABC TRANSPORTER"/>
    <property type="match status" value="1"/>
</dbReference>
<evidence type="ECO:0000256" key="4">
    <source>
        <dbReference type="ARBA" id="ARBA00022475"/>
    </source>
</evidence>
<dbReference type="Gene3D" id="1.10.3720.10">
    <property type="entry name" value="MetI-like"/>
    <property type="match status" value="1"/>
</dbReference>
<feature type="domain" description="ABC transmembrane type-1" evidence="9">
    <location>
        <begin position="124"/>
        <end position="318"/>
    </location>
</feature>
<evidence type="ECO:0000256" key="1">
    <source>
        <dbReference type="ARBA" id="ARBA00004429"/>
    </source>
</evidence>
<accession>A0A9E8CPI5</accession>
<dbReference type="Pfam" id="PF00528">
    <property type="entry name" value="BPD_transp_1"/>
    <property type="match status" value="1"/>
</dbReference>
<dbReference type="PANTHER" id="PTHR30614:SF41">
    <property type="entry name" value="INNER MEMBRANE AMINO-ACID ABC TRANSPORTER PERMEASE PROTEIN YHDY"/>
    <property type="match status" value="1"/>
</dbReference>
<dbReference type="InterPro" id="IPR000515">
    <property type="entry name" value="MetI-like"/>
</dbReference>
<comment type="subcellular location">
    <subcellularLocation>
        <location evidence="1">Cell inner membrane</location>
        <topology evidence="1">Multi-pass membrane protein</topology>
    </subcellularLocation>
    <subcellularLocation>
        <location evidence="8">Cell membrane</location>
        <topology evidence="8">Multi-pass membrane protein</topology>
    </subcellularLocation>
</comment>
<feature type="transmembrane region" description="Helical" evidence="8">
    <location>
        <begin position="193"/>
        <end position="212"/>
    </location>
</feature>
<dbReference type="CDD" id="cd06261">
    <property type="entry name" value="TM_PBP2"/>
    <property type="match status" value="1"/>
</dbReference>
<evidence type="ECO:0000256" key="7">
    <source>
        <dbReference type="ARBA" id="ARBA00023136"/>
    </source>
</evidence>
<keyword evidence="6 8" id="KW-1133">Transmembrane helix</keyword>
<proteinExistence type="inferred from homology"/>
<feature type="transmembrane region" description="Helical" evidence="8">
    <location>
        <begin position="169"/>
        <end position="187"/>
    </location>
</feature>
<dbReference type="NCBIfam" id="TIGR01726">
    <property type="entry name" value="HEQRo_perm_3TM"/>
    <property type="match status" value="1"/>
</dbReference>
<keyword evidence="3 8" id="KW-0813">Transport</keyword>
<evidence type="ECO:0000259" key="9">
    <source>
        <dbReference type="PROSITE" id="PS50928"/>
    </source>
</evidence>
<keyword evidence="7 8" id="KW-0472">Membrane</keyword>
<name>A0A9E8CPI5_9HYPH</name>
<dbReference type="EMBL" id="CP102774">
    <property type="protein sequence ID" value="UZF87194.1"/>
    <property type="molecule type" value="Genomic_DNA"/>
</dbReference>
<keyword evidence="4" id="KW-1003">Cell membrane</keyword>
<gene>
    <name evidence="10" type="ORF">NWE54_26185</name>
</gene>
<evidence type="ECO:0000256" key="6">
    <source>
        <dbReference type="ARBA" id="ARBA00022989"/>
    </source>
</evidence>
<evidence type="ECO:0000256" key="2">
    <source>
        <dbReference type="ARBA" id="ARBA00010072"/>
    </source>
</evidence>
<dbReference type="PROSITE" id="PS50928">
    <property type="entry name" value="ABC_TM1"/>
    <property type="match status" value="1"/>
</dbReference>
<dbReference type="GO" id="GO:0043190">
    <property type="term" value="C:ATP-binding cassette (ABC) transporter complex"/>
    <property type="evidence" value="ECO:0007669"/>
    <property type="project" value="InterPro"/>
</dbReference>
<evidence type="ECO:0000256" key="8">
    <source>
        <dbReference type="RuleBase" id="RU363032"/>
    </source>
</evidence>
<feature type="transmembrane region" description="Helical" evidence="8">
    <location>
        <begin position="63"/>
        <end position="81"/>
    </location>
</feature>
<reference evidence="10" key="1">
    <citation type="submission" date="2022-08" db="EMBL/GenBank/DDBJ databases">
        <title>Complete Genome Sequences of 2 Bosea sp. soil isolates.</title>
        <authorList>
            <person name="Alvarez Arevalo M."/>
            <person name="Sterndorff E.B."/>
            <person name="Faurdal D."/>
            <person name="Joergensen T.S."/>
            <person name="Weber T."/>
        </authorList>
    </citation>
    <scope>NUCLEOTIDE SEQUENCE</scope>
    <source>
        <strain evidence="10">NBC_00436</strain>
    </source>
</reference>
<dbReference type="AlphaFoldDB" id="A0A9E8CPI5"/>
<keyword evidence="5 8" id="KW-0812">Transmembrane</keyword>
<dbReference type="InterPro" id="IPR010065">
    <property type="entry name" value="AA_ABC_transptr_permease_3TM"/>
</dbReference>
<evidence type="ECO:0000313" key="10">
    <source>
        <dbReference type="EMBL" id="UZF87194.1"/>
    </source>
</evidence>
<sequence length="333" mass="35887">MLLATLLALGIFLGPRLLRWAVLDAVFPWNETATCDGRGACWLFIRERLPQFIYGFYPAPSRWRLNLGFLLLFGWLALPLFPGLRRPTAMTLAGAAIGITAAFVLAAGGVFGLAPVETDQWGGLFVTVLLSITAMVVSLPAGIALALGRQADSPLWRGLANMAVEVIRGVPLLAILFMAVVLLPLFLPGGESIGLFTRVVVGLCLYAAAYMAEVIRGALRTIPVGQAEAARSLGLGYWHCLGLVVLPQALRAALPNIVSTFIQMLKDSTLVLVVGVFDLLGVVQLTVADPKWNGYSAEAYLFAGLFFFAICFGLSRVAARLERHLDYNRTSPP</sequence>
<organism evidence="10">
    <name type="scientific">Bosea sp. NBC_00436</name>
    <dbReference type="NCBI Taxonomy" id="2969620"/>
    <lineage>
        <taxon>Bacteria</taxon>
        <taxon>Pseudomonadati</taxon>
        <taxon>Pseudomonadota</taxon>
        <taxon>Alphaproteobacteria</taxon>
        <taxon>Hyphomicrobiales</taxon>
        <taxon>Boseaceae</taxon>
        <taxon>Bosea</taxon>
    </lineage>
</organism>
<dbReference type="GO" id="GO:0006865">
    <property type="term" value="P:amino acid transport"/>
    <property type="evidence" value="ECO:0007669"/>
    <property type="project" value="TreeGrafter"/>
</dbReference>
<evidence type="ECO:0000256" key="3">
    <source>
        <dbReference type="ARBA" id="ARBA00022448"/>
    </source>
</evidence>
<comment type="similarity">
    <text evidence="2">Belongs to the binding-protein-dependent transport system permease family. HisMQ subfamily.</text>
</comment>